<dbReference type="GO" id="GO:0003955">
    <property type="term" value="F:NAD(P)H dehydrogenase (quinone) activity"/>
    <property type="evidence" value="ECO:0007669"/>
    <property type="project" value="TreeGrafter"/>
</dbReference>
<dbReference type="OrthoDB" id="9798454at2"/>
<dbReference type="Pfam" id="PF02525">
    <property type="entry name" value="Flavodoxin_2"/>
    <property type="match status" value="1"/>
</dbReference>
<dbReference type="PANTHER" id="PTHR47307">
    <property type="entry name" value="GLUTATHIONE-REGULATED POTASSIUM-EFFLUX SYSTEM ANCILLARY PROTEIN KEFG"/>
    <property type="match status" value="1"/>
</dbReference>
<keyword evidence="1" id="KW-0560">Oxidoreductase</keyword>
<dbReference type="AlphaFoldDB" id="A0A553JLI3"/>
<dbReference type="PANTHER" id="PTHR47307:SF1">
    <property type="entry name" value="GLUTATHIONE-REGULATED POTASSIUM-EFFLUX SYSTEM ANCILLARY PROTEIN KEFG"/>
    <property type="match status" value="1"/>
</dbReference>
<dbReference type="InterPro" id="IPR029039">
    <property type="entry name" value="Flavoprotein-like_sf"/>
</dbReference>
<comment type="caution">
    <text evidence="3">The sequence shown here is derived from an EMBL/GenBank/DDBJ whole genome shotgun (WGS) entry which is preliminary data.</text>
</comment>
<protein>
    <submittedName>
        <fullName evidence="3">NAD(P)H-dependent oxidoreductase</fullName>
    </submittedName>
</protein>
<dbReference type="GO" id="GO:0010181">
    <property type="term" value="F:FMN binding"/>
    <property type="evidence" value="ECO:0007669"/>
    <property type="project" value="TreeGrafter"/>
</dbReference>
<dbReference type="Proteomes" id="UP000318126">
    <property type="component" value="Unassembled WGS sequence"/>
</dbReference>
<feature type="domain" description="Flavodoxin-like fold" evidence="2">
    <location>
        <begin position="6"/>
        <end position="161"/>
    </location>
</feature>
<evidence type="ECO:0000256" key="1">
    <source>
        <dbReference type="ARBA" id="ARBA00023002"/>
    </source>
</evidence>
<name>A0A553JLI3_SHEHA</name>
<gene>
    <name evidence="3" type="ORF">FN961_15785</name>
</gene>
<keyword evidence="4" id="KW-1185">Reference proteome</keyword>
<accession>A0A553JLI3</accession>
<dbReference type="RefSeq" id="WP_144041144.1">
    <property type="nucleotide sequence ID" value="NZ_BMPL01000044.1"/>
</dbReference>
<evidence type="ECO:0000259" key="2">
    <source>
        <dbReference type="Pfam" id="PF02525"/>
    </source>
</evidence>
<dbReference type="EMBL" id="VKGK01000020">
    <property type="protein sequence ID" value="TRY13306.1"/>
    <property type="molecule type" value="Genomic_DNA"/>
</dbReference>
<dbReference type="SUPFAM" id="SSF52218">
    <property type="entry name" value="Flavoproteins"/>
    <property type="match status" value="1"/>
</dbReference>
<sequence length="193" mass="22001">MNQSMSKVLLISGHPDLKRSIANNEILNRLQKMSSLSVHKLDQVCANYCIDIKAEQARLTQADIIIFQFPLYWSTYPALMKLWFDEVFSYNFAFGPKGDQLKHKKVILSITCGATENSYQPGEFNFLPLEQYLQAALHPIKAAQMEIVDTIITFNMNSTTDEGGNPNTVIKLSQQHAERLIHVINQLINHIHQ</sequence>
<evidence type="ECO:0000313" key="3">
    <source>
        <dbReference type="EMBL" id="TRY13306.1"/>
    </source>
</evidence>
<dbReference type="Gene3D" id="3.40.50.360">
    <property type="match status" value="1"/>
</dbReference>
<proteinExistence type="predicted"/>
<organism evidence="3 4">
    <name type="scientific">Shewanella hanedai</name>
    <name type="common">Alteromonas hanedai</name>
    <dbReference type="NCBI Taxonomy" id="25"/>
    <lineage>
        <taxon>Bacteria</taxon>
        <taxon>Pseudomonadati</taxon>
        <taxon>Pseudomonadota</taxon>
        <taxon>Gammaproteobacteria</taxon>
        <taxon>Alteromonadales</taxon>
        <taxon>Shewanellaceae</taxon>
        <taxon>Shewanella</taxon>
    </lineage>
</organism>
<dbReference type="GO" id="GO:0009055">
    <property type="term" value="F:electron transfer activity"/>
    <property type="evidence" value="ECO:0007669"/>
    <property type="project" value="TreeGrafter"/>
</dbReference>
<evidence type="ECO:0000313" key="4">
    <source>
        <dbReference type="Proteomes" id="UP000318126"/>
    </source>
</evidence>
<dbReference type="InterPro" id="IPR046980">
    <property type="entry name" value="KefG/KefF"/>
</dbReference>
<dbReference type="InterPro" id="IPR003680">
    <property type="entry name" value="Flavodoxin_fold"/>
</dbReference>
<reference evidence="4" key="1">
    <citation type="submission" date="2019-07" db="EMBL/GenBank/DDBJ databases">
        <title>Shewanella sp. YLB-08 draft genomic sequence.</title>
        <authorList>
            <person name="Yu L."/>
        </authorList>
    </citation>
    <scope>NUCLEOTIDE SEQUENCE [LARGE SCALE GENOMIC DNA]</scope>
    <source>
        <strain evidence="4">JCM 20706</strain>
    </source>
</reference>